<dbReference type="Gene3D" id="3.30.70.1880">
    <property type="entry name" value="Protein of unknown function DUF881"/>
    <property type="match status" value="1"/>
</dbReference>
<proteinExistence type="predicted"/>
<dbReference type="GO" id="GO:0005886">
    <property type="term" value="C:plasma membrane"/>
    <property type="evidence" value="ECO:0007669"/>
    <property type="project" value="TreeGrafter"/>
</dbReference>
<dbReference type="InterPro" id="IPR010273">
    <property type="entry name" value="DUF881"/>
</dbReference>
<feature type="transmembrane region" description="Helical" evidence="1">
    <location>
        <begin position="45"/>
        <end position="63"/>
    </location>
</feature>
<name>A0A6J6EZ56_9ZZZZ</name>
<dbReference type="PANTHER" id="PTHR37313">
    <property type="entry name" value="UPF0749 PROTEIN RV1825"/>
    <property type="match status" value="1"/>
</dbReference>
<reference evidence="2" key="1">
    <citation type="submission" date="2020-05" db="EMBL/GenBank/DDBJ databases">
        <authorList>
            <person name="Chiriac C."/>
            <person name="Salcher M."/>
            <person name="Ghai R."/>
            <person name="Kavagutti S V."/>
        </authorList>
    </citation>
    <scope>NUCLEOTIDE SEQUENCE</scope>
</reference>
<organism evidence="2">
    <name type="scientific">freshwater metagenome</name>
    <dbReference type="NCBI Taxonomy" id="449393"/>
    <lineage>
        <taxon>unclassified sequences</taxon>
        <taxon>metagenomes</taxon>
        <taxon>ecological metagenomes</taxon>
    </lineage>
</organism>
<gene>
    <name evidence="2" type="ORF">UFOPK1740_00902</name>
</gene>
<keyword evidence="1" id="KW-0812">Transmembrane</keyword>
<keyword evidence="1" id="KW-1133">Transmembrane helix</keyword>
<evidence type="ECO:0000256" key="1">
    <source>
        <dbReference type="SAM" id="Phobius"/>
    </source>
</evidence>
<keyword evidence="1" id="KW-0472">Membrane</keyword>
<sequence>MSKDSFFRDDNSSSMGLLSLLNNEIETNEYQVSESTNQVKKDPTWWIAVVLSFAGLFFGVAIANTQRQQPIVEQNRENLRKSITKSIDNLNITTQNLSSINNEIAQVKSLTPGLDFHGLNQKSETDLQIISGLSAVQGFGYEIELNDAINTDSLDIDKLDLARIYDSDVQLLVNALWASGADSIAINNRRLTSTSAIRSAGDAILVNYQPLLPPYKIAAIGSRSIKEDIYQNADFQDLQFVVKTYGLSFKMSEFKEITMQATGVSLPDMQGITVGSRS</sequence>
<dbReference type="Pfam" id="PF05949">
    <property type="entry name" value="DUF881"/>
    <property type="match status" value="1"/>
</dbReference>
<dbReference type="AlphaFoldDB" id="A0A6J6EZ56"/>
<accession>A0A6J6EZ56</accession>
<dbReference type="EMBL" id="CAEZTU010000045">
    <property type="protein sequence ID" value="CAB4580599.1"/>
    <property type="molecule type" value="Genomic_DNA"/>
</dbReference>
<dbReference type="PANTHER" id="PTHR37313:SF1">
    <property type="entry name" value="UPF0749 PROTEIN RV1823"/>
    <property type="match status" value="1"/>
</dbReference>
<protein>
    <submittedName>
        <fullName evidence="2">Unannotated protein</fullName>
    </submittedName>
</protein>
<evidence type="ECO:0000313" key="2">
    <source>
        <dbReference type="EMBL" id="CAB4580599.1"/>
    </source>
</evidence>